<organism evidence="6 7">
    <name type="scientific">Clostridium cadaveris</name>
    <dbReference type="NCBI Taxonomy" id="1529"/>
    <lineage>
        <taxon>Bacteria</taxon>
        <taxon>Bacillati</taxon>
        <taxon>Bacillota</taxon>
        <taxon>Clostridia</taxon>
        <taxon>Eubacteriales</taxon>
        <taxon>Clostridiaceae</taxon>
        <taxon>Clostridium</taxon>
    </lineage>
</organism>
<proteinExistence type="predicted"/>
<dbReference type="SUPFAM" id="SSF51905">
    <property type="entry name" value="FAD/NAD(P)-binding domain"/>
    <property type="match status" value="1"/>
</dbReference>
<dbReference type="Gene3D" id="2.40.30.10">
    <property type="entry name" value="Translation factors"/>
    <property type="match status" value="1"/>
</dbReference>
<dbReference type="InterPro" id="IPR004792">
    <property type="entry name" value="BaiN-like"/>
</dbReference>
<dbReference type="RefSeq" id="WP_027638918.1">
    <property type="nucleotide sequence ID" value="NZ_FOOE01000015.1"/>
</dbReference>
<dbReference type="eggNOG" id="COG2081">
    <property type="taxonomic scope" value="Bacteria"/>
</dbReference>
<keyword evidence="3" id="KW-0274">FAD</keyword>
<evidence type="ECO:0008006" key="8">
    <source>
        <dbReference type="Google" id="ProtNLM"/>
    </source>
</evidence>
<dbReference type="PRINTS" id="PR00411">
    <property type="entry name" value="PNDRDTASEI"/>
</dbReference>
<dbReference type="Gene3D" id="1.10.8.260">
    <property type="entry name" value="HI0933 insert domain-like"/>
    <property type="match status" value="1"/>
</dbReference>
<evidence type="ECO:0000256" key="3">
    <source>
        <dbReference type="ARBA" id="ARBA00022827"/>
    </source>
</evidence>
<reference evidence="6 7" key="1">
    <citation type="submission" date="2016-10" db="EMBL/GenBank/DDBJ databases">
        <authorList>
            <person name="de Groot N.N."/>
        </authorList>
    </citation>
    <scope>NUCLEOTIDE SEQUENCE [LARGE SCALE GENOMIC DNA]</scope>
    <source>
        <strain evidence="6 7">NLAE-zl-G419</strain>
    </source>
</reference>
<sequence>MKKVIIVGGGPAGITAALRASKNNEVILLEKTESIGKKLKLTGGGRCNITNNRDIGEMLEKVVTNKKFLYSAFYGYTNRDVLDYFSNRGLKYKVELDEKVYTDSDKADEVINILRDDLEKNNVEVVYKADVTDFIVEDGIIKGVVINDFRTMECDKVIICTGGRSYPATGSDGAMYKVLEKYGHKIQKQYAALIPLVIKEEFVKKLQGVSMSDVLIKAKVKNKKYEQRGDMIFIHFGISGPAVLKLSSYINKALEEGEVSITLDFLPNIEREELIRLMKSNTQKDVLNNLKGKMPQNFLKEIGELCELNGVKASELKKKSENKFLQMVKEMNLTVRETLTIKAAQVTSGGVAVKDINSSTLESKKVKGLYFAGEVMDVDAETGGYNLQIAFSTGNLAGMLEE</sequence>
<dbReference type="PANTHER" id="PTHR42887:SF2">
    <property type="entry name" value="OS12G0638800 PROTEIN"/>
    <property type="match status" value="1"/>
</dbReference>
<gene>
    <name evidence="6" type="ORF">SAMN04487885_11513</name>
</gene>
<dbReference type="PANTHER" id="PTHR42887">
    <property type="entry name" value="OS12G0638800 PROTEIN"/>
    <property type="match status" value="1"/>
</dbReference>
<keyword evidence="7" id="KW-1185">Reference proteome</keyword>
<accession>A0A1I2MJM6</accession>
<dbReference type="Pfam" id="PF22780">
    <property type="entry name" value="HI0933_like_1st"/>
    <property type="match status" value="1"/>
</dbReference>
<keyword evidence="2" id="KW-0285">Flavoprotein</keyword>
<dbReference type="Pfam" id="PF03486">
    <property type="entry name" value="HI0933_like"/>
    <property type="match status" value="1"/>
</dbReference>
<evidence type="ECO:0000313" key="6">
    <source>
        <dbReference type="EMBL" id="SFF91110.1"/>
    </source>
</evidence>
<name>A0A1I2MJM6_9CLOT</name>
<dbReference type="SUPFAM" id="SSF160996">
    <property type="entry name" value="HI0933 insert domain-like"/>
    <property type="match status" value="1"/>
</dbReference>
<dbReference type="AlphaFoldDB" id="A0A1I2MJM6"/>
<dbReference type="InterPro" id="IPR057661">
    <property type="entry name" value="RsdA/BaiN/AoA(So)_Rossmann"/>
</dbReference>
<dbReference type="InterPro" id="IPR023166">
    <property type="entry name" value="BaiN-like_dom_sf"/>
</dbReference>
<dbReference type="PRINTS" id="PR00368">
    <property type="entry name" value="FADPNR"/>
</dbReference>
<dbReference type="STRING" id="1529.SAMN04487885_11513"/>
<evidence type="ECO:0000259" key="5">
    <source>
        <dbReference type="Pfam" id="PF22780"/>
    </source>
</evidence>
<dbReference type="EMBL" id="FOOE01000015">
    <property type="protein sequence ID" value="SFF91110.1"/>
    <property type="molecule type" value="Genomic_DNA"/>
</dbReference>
<dbReference type="NCBIfam" id="TIGR00275">
    <property type="entry name" value="aminoacetone oxidase family FAD-binding enzyme"/>
    <property type="match status" value="1"/>
</dbReference>
<feature type="domain" description="RsdA/BaiN/AoA(So)-like insert" evidence="5">
    <location>
        <begin position="190"/>
        <end position="346"/>
    </location>
</feature>
<dbReference type="Proteomes" id="UP000182135">
    <property type="component" value="Unassembled WGS sequence"/>
</dbReference>
<evidence type="ECO:0000259" key="4">
    <source>
        <dbReference type="Pfam" id="PF03486"/>
    </source>
</evidence>
<dbReference type="InterPro" id="IPR036188">
    <property type="entry name" value="FAD/NAD-bd_sf"/>
</dbReference>
<dbReference type="OrthoDB" id="9773233at2"/>
<feature type="domain" description="RsdA/BaiN/AoA(So)-like Rossmann fold-like" evidence="4">
    <location>
        <begin position="3"/>
        <end position="399"/>
    </location>
</feature>
<evidence type="ECO:0000256" key="1">
    <source>
        <dbReference type="ARBA" id="ARBA00001974"/>
    </source>
</evidence>
<evidence type="ECO:0000256" key="2">
    <source>
        <dbReference type="ARBA" id="ARBA00022630"/>
    </source>
</evidence>
<dbReference type="InterPro" id="IPR055178">
    <property type="entry name" value="RsdA/BaiN/AoA(So)-like_dom"/>
</dbReference>
<evidence type="ECO:0000313" key="7">
    <source>
        <dbReference type="Proteomes" id="UP000182135"/>
    </source>
</evidence>
<protein>
    <recommendedName>
        <fullName evidence="8">NAD(P)/FAD-dependent oxidoreductase</fullName>
    </recommendedName>
</protein>
<dbReference type="Gene3D" id="3.50.50.60">
    <property type="entry name" value="FAD/NAD(P)-binding domain"/>
    <property type="match status" value="1"/>
</dbReference>
<comment type="cofactor">
    <cofactor evidence="1">
        <name>FAD</name>
        <dbReference type="ChEBI" id="CHEBI:57692"/>
    </cofactor>
</comment>